<evidence type="ECO:0000313" key="3">
    <source>
        <dbReference type="Proteomes" id="UP000030750"/>
    </source>
</evidence>
<feature type="compositionally biased region" description="Polar residues" evidence="1">
    <location>
        <begin position="45"/>
        <end position="57"/>
    </location>
</feature>
<feature type="compositionally biased region" description="Polar residues" evidence="1">
    <location>
        <begin position="114"/>
        <end position="129"/>
    </location>
</feature>
<sequence length="462" mass="49400">MKAAAAAAARGPLPAEGPFNKVAKAQFHAFPRAANTPKARLRKGQTLSNRSSTSSNDGTTAISNSSSNTSSSSNGDAGAASSRGCSEEDAEALQEAVEESFSVFDVIYRNSLSTKDQSRTASATENGKPTRSKPRTTEPENVQKGVDSNKNLAIPYPSSRAGDGPAVLLSVLRDLNHARIRTPEAWAPHLLLLMQQLPLLSSSEIQQATALLAAAGCRPPLLLQGLCEAYRWRAAAKQTEASQTILFLDSLRRLRYLPCVSHLLVYFGALERRRKSLTVGELLKIQRFLDELSVPSDVTNLPFLVSILPQLKRNATSLKPPEAAALAALLLKRQELDRQTAECLSAAVYEHLGGPSSVLVVPHEPFPAAAAAHMSQAHKSEYLKSQYFQNMLQQQQERLASPSSLSSLLHLGNSLAAANLKQSPSEDEAPADIRAKQTGAGCAAQSSSLHTELGKIAVAALS</sequence>
<organism evidence="2 3">
    <name type="scientific">Eimeria brunetti</name>
    <dbReference type="NCBI Taxonomy" id="51314"/>
    <lineage>
        <taxon>Eukaryota</taxon>
        <taxon>Sar</taxon>
        <taxon>Alveolata</taxon>
        <taxon>Apicomplexa</taxon>
        <taxon>Conoidasida</taxon>
        <taxon>Coccidia</taxon>
        <taxon>Eucoccidiorida</taxon>
        <taxon>Eimeriorina</taxon>
        <taxon>Eimeriidae</taxon>
        <taxon>Eimeria</taxon>
    </lineage>
</organism>
<feature type="region of interest" description="Disordered" evidence="1">
    <location>
        <begin position="114"/>
        <end position="158"/>
    </location>
</feature>
<name>U6LVW7_9EIME</name>
<reference evidence="2" key="2">
    <citation type="submission" date="2013-10" db="EMBL/GenBank/DDBJ databases">
        <authorList>
            <person name="Aslett M."/>
        </authorList>
    </citation>
    <scope>NUCLEOTIDE SEQUENCE [LARGE SCALE GENOMIC DNA]</scope>
    <source>
        <strain evidence="2">Houghton</strain>
    </source>
</reference>
<accession>U6LVW7</accession>
<feature type="region of interest" description="Disordered" evidence="1">
    <location>
        <begin position="30"/>
        <end position="92"/>
    </location>
</feature>
<dbReference type="EMBL" id="HG716247">
    <property type="protein sequence ID" value="CDJ54296.1"/>
    <property type="molecule type" value="Genomic_DNA"/>
</dbReference>
<reference evidence="2" key="1">
    <citation type="submission" date="2013-10" db="EMBL/GenBank/DDBJ databases">
        <title>Genomic analysis of the causative agents of coccidiosis in chickens.</title>
        <authorList>
            <person name="Reid A.J."/>
            <person name="Blake D."/>
            <person name="Billington K."/>
            <person name="Browne H."/>
            <person name="Dunn M."/>
            <person name="Hung S."/>
            <person name="Kawahara F."/>
            <person name="Miranda-Saavedra D."/>
            <person name="Mourier T."/>
            <person name="Nagra H."/>
            <person name="Otto T.D."/>
            <person name="Rawlings N."/>
            <person name="Sanchez A."/>
            <person name="Sanders M."/>
            <person name="Subramaniam C."/>
            <person name="Tay Y."/>
            <person name="Dear P."/>
            <person name="Doerig C."/>
            <person name="Gruber A."/>
            <person name="Parkinson J."/>
            <person name="Shirley M."/>
            <person name="Wan K.L."/>
            <person name="Berriman M."/>
            <person name="Tomley F."/>
            <person name="Pain A."/>
        </authorList>
    </citation>
    <scope>NUCLEOTIDE SEQUENCE [LARGE SCALE GENOMIC DNA]</scope>
    <source>
        <strain evidence="2">Houghton</strain>
    </source>
</reference>
<dbReference type="VEuPathDB" id="ToxoDB:EBH_0046840"/>
<gene>
    <name evidence="2" type="ORF">EBH_0046840</name>
</gene>
<protein>
    <submittedName>
        <fullName evidence="2">Uncharacterized protein</fullName>
    </submittedName>
</protein>
<feature type="compositionally biased region" description="Low complexity" evidence="1">
    <location>
        <begin position="58"/>
        <end position="82"/>
    </location>
</feature>
<proteinExistence type="predicted"/>
<dbReference type="OrthoDB" id="347884at2759"/>
<dbReference type="Proteomes" id="UP000030750">
    <property type="component" value="Unassembled WGS sequence"/>
</dbReference>
<evidence type="ECO:0000256" key="1">
    <source>
        <dbReference type="SAM" id="MobiDB-lite"/>
    </source>
</evidence>
<keyword evidence="3" id="KW-1185">Reference proteome</keyword>
<evidence type="ECO:0000313" key="2">
    <source>
        <dbReference type="EMBL" id="CDJ54296.1"/>
    </source>
</evidence>
<dbReference type="AlphaFoldDB" id="U6LVW7"/>